<gene>
    <name evidence="2" type="ORF">SAMN04487954_111111</name>
</gene>
<proteinExistence type="predicted"/>
<dbReference type="InterPro" id="IPR010649">
    <property type="entry name" value="NapE_TorE"/>
</dbReference>
<sequence length="56" mass="6320">MATSQHDTEAPEVRKKRELRLFLFIAILLFPLLAIAVVGGYGFVVWMLQLFFGPPA</sequence>
<feature type="transmembrane region" description="Helical" evidence="1">
    <location>
        <begin position="21"/>
        <end position="48"/>
    </location>
</feature>
<dbReference type="EMBL" id="FNES01000011">
    <property type="protein sequence ID" value="SDK10760.1"/>
    <property type="molecule type" value="Genomic_DNA"/>
</dbReference>
<keyword evidence="3" id="KW-1185">Reference proteome</keyword>
<dbReference type="STRING" id="376427.SAMN04487954_111111"/>
<reference evidence="2 3" key="1">
    <citation type="submission" date="2016-10" db="EMBL/GenBank/DDBJ databases">
        <authorList>
            <person name="de Groot N.N."/>
        </authorList>
    </citation>
    <scope>NUCLEOTIDE SEQUENCE [LARGE SCALE GENOMIC DNA]</scope>
    <source>
        <strain evidence="2 3">CGMCC 1.6133</strain>
    </source>
</reference>
<keyword evidence="1" id="KW-1133">Transmembrane helix</keyword>
<keyword evidence="1" id="KW-0472">Membrane</keyword>
<dbReference type="Proteomes" id="UP000198525">
    <property type="component" value="Unassembled WGS sequence"/>
</dbReference>
<dbReference type="RefSeq" id="WP_089687043.1">
    <property type="nucleotide sequence ID" value="NZ_FNES01000011.1"/>
</dbReference>
<organism evidence="2 3">
    <name type="scientific">Billgrantia gudaonensis</name>
    <dbReference type="NCBI Taxonomy" id="376427"/>
    <lineage>
        <taxon>Bacteria</taxon>
        <taxon>Pseudomonadati</taxon>
        <taxon>Pseudomonadota</taxon>
        <taxon>Gammaproteobacteria</taxon>
        <taxon>Oceanospirillales</taxon>
        <taxon>Halomonadaceae</taxon>
        <taxon>Billgrantia</taxon>
    </lineage>
</organism>
<keyword evidence="1" id="KW-0812">Transmembrane</keyword>
<evidence type="ECO:0000313" key="3">
    <source>
        <dbReference type="Proteomes" id="UP000198525"/>
    </source>
</evidence>
<name>A0A1G8Z9A7_9GAMM</name>
<evidence type="ECO:0000313" key="2">
    <source>
        <dbReference type="EMBL" id="SDK10760.1"/>
    </source>
</evidence>
<evidence type="ECO:0000256" key="1">
    <source>
        <dbReference type="SAM" id="Phobius"/>
    </source>
</evidence>
<dbReference type="AlphaFoldDB" id="A0A1G8Z9A7"/>
<protein>
    <submittedName>
        <fullName evidence="2">Nitrate reductase NapE</fullName>
    </submittedName>
</protein>
<dbReference type="Pfam" id="PF06796">
    <property type="entry name" value="NapE"/>
    <property type="match status" value="1"/>
</dbReference>
<accession>A0A1G8Z9A7</accession>